<dbReference type="HAMAP" id="MF_00039">
    <property type="entry name" value="Adenylate_kinase_AK6"/>
    <property type="match status" value="1"/>
</dbReference>
<evidence type="ECO:0000256" key="4">
    <source>
        <dbReference type="ARBA" id="ARBA00022552"/>
    </source>
</evidence>
<feature type="binding site" evidence="10">
    <location>
        <position position="129"/>
    </location>
    <ligand>
        <name>ATP</name>
        <dbReference type="ChEBI" id="CHEBI:30616"/>
    </ligand>
</feature>
<dbReference type="GO" id="GO:0005737">
    <property type="term" value="C:cytoplasm"/>
    <property type="evidence" value="ECO:0007669"/>
    <property type="project" value="UniProtKB-SubCell"/>
</dbReference>
<dbReference type="Proteomes" id="UP000650833">
    <property type="component" value="Unassembled WGS sequence"/>
</dbReference>
<feature type="binding site" evidence="10">
    <location>
        <position position="36"/>
    </location>
    <ligand>
        <name>ATP</name>
        <dbReference type="ChEBI" id="CHEBI:30616"/>
    </ligand>
</feature>
<dbReference type="GO" id="GO:0006364">
    <property type="term" value="P:rRNA processing"/>
    <property type="evidence" value="ECO:0007669"/>
    <property type="project" value="UniProtKB-KW"/>
</dbReference>
<evidence type="ECO:0000256" key="9">
    <source>
        <dbReference type="ARBA" id="ARBA00023242"/>
    </source>
</evidence>
<feature type="region of interest" description="NMPbind" evidence="10">
    <location>
        <begin position="53"/>
        <end position="76"/>
    </location>
</feature>
<feature type="binding site" evidence="10">
    <location>
        <position position="37"/>
    </location>
    <ligand>
        <name>ATP</name>
        <dbReference type="ChEBI" id="CHEBI:30616"/>
    </ligand>
</feature>
<comment type="catalytic activity">
    <reaction evidence="1 10">
        <text>AMP + ATP = 2 ADP</text>
        <dbReference type="Rhea" id="RHEA:12973"/>
        <dbReference type="ChEBI" id="CHEBI:30616"/>
        <dbReference type="ChEBI" id="CHEBI:456215"/>
        <dbReference type="ChEBI" id="CHEBI:456216"/>
        <dbReference type="EC" id="2.7.4.3"/>
    </reaction>
</comment>
<dbReference type="PANTHER" id="PTHR12595">
    <property type="entry name" value="POS9-ACTIVATING FACTOR FAP7-RELATED"/>
    <property type="match status" value="1"/>
</dbReference>
<keyword evidence="5 10" id="KW-0808">Transferase</keyword>
<dbReference type="InterPro" id="IPR020618">
    <property type="entry name" value="Adenyl_kinase_AK6"/>
</dbReference>
<evidence type="ECO:0000313" key="12">
    <source>
        <dbReference type="Proteomes" id="UP000650833"/>
    </source>
</evidence>
<feature type="binding site" evidence="10">
    <location>
        <position position="33"/>
    </location>
    <ligand>
        <name>ATP</name>
        <dbReference type="ChEBI" id="CHEBI:30616"/>
    </ligand>
</feature>
<keyword evidence="2 10" id="KW-0963">Cytoplasm</keyword>
<evidence type="ECO:0000256" key="8">
    <source>
        <dbReference type="ARBA" id="ARBA00022840"/>
    </source>
</evidence>
<evidence type="ECO:0000256" key="2">
    <source>
        <dbReference type="ARBA" id="ARBA00022490"/>
    </source>
</evidence>
<keyword evidence="9 10" id="KW-0539">Nucleus</keyword>
<comment type="function">
    <text evidence="10">Broad-specificity nucleoside monophosphate (NMP) kinase that catalyzes the reversible transfer of the terminal phosphate group between nucleoside triphosphates and monophosphates. Has also ATPase activity. Involved in the late cytoplasmic maturation steps of the 40S ribosomal particles, specifically 18S rRNA maturation. While NMP activity is not required for ribosome maturation, ATPase activity is. Associates transiently with small ribosomal subunit protein uS11. ATP hydrolysis breaks the interaction with uS11. May temporarily remove uS11 from the ribosome to enable a conformational change of the ribosomal RNA that is needed for the final maturation step of the small ribosomal subunit. Its NMP activity may have a role in nuclear energy homeostasis.</text>
</comment>
<accession>A0A8H7RI59</accession>
<dbReference type="GO" id="GO:0004017">
    <property type="term" value="F:AMP kinase activity"/>
    <property type="evidence" value="ECO:0007669"/>
    <property type="project" value="UniProtKB-UniRule"/>
</dbReference>
<dbReference type="Gene3D" id="3.40.50.300">
    <property type="entry name" value="P-loop containing nucleotide triphosphate hydrolases"/>
    <property type="match status" value="1"/>
</dbReference>
<keyword evidence="8 10" id="KW-0067">ATP-binding</keyword>
<reference evidence="11" key="1">
    <citation type="submission" date="2020-12" db="EMBL/GenBank/DDBJ databases">
        <title>Metabolic potential, ecology and presence of endohyphal bacteria is reflected in genomic diversity of Mucoromycotina.</title>
        <authorList>
            <person name="Muszewska A."/>
            <person name="Okrasinska A."/>
            <person name="Steczkiewicz K."/>
            <person name="Drgas O."/>
            <person name="Orlowska M."/>
            <person name="Perlinska-Lenart U."/>
            <person name="Aleksandrzak-Piekarczyk T."/>
            <person name="Szatraj K."/>
            <person name="Zielenkiewicz U."/>
            <person name="Pilsyk S."/>
            <person name="Malc E."/>
            <person name="Mieczkowski P."/>
            <person name="Kruszewska J.S."/>
            <person name="Biernat P."/>
            <person name="Pawlowska J."/>
        </authorList>
    </citation>
    <scope>NUCLEOTIDE SEQUENCE</scope>
    <source>
        <strain evidence="11">CBS 226.32</strain>
    </source>
</reference>
<dbReference type="PANTHER" id="PTHR12595:SF0">
    <property type="entry name" value="ADENYLATE KINASE ISOENZYME 6"/>
    <property type="match status" value="1"/>
</dbReference>
<keyword evidence="6 10" id="KW-0547">Nucleotide-binding</keyword>
<dbReference type="GO" id="GO:0005524">
    <property type="term" value="F:ATP binding"/>
    <property type="evidence" value="ECO:0007669"/>
    <property type="project" value="UniProtKB-KW"/>
</dbReference>
<comment type="caution">
    <text evidence="10">Lacks conserved residue(s) required for the propagation of feature annotation.</text>
</comment>
<protein>
    <recommendedName>
        <fullName evidence="10">Adenylate kinase isoenzyme 6 homolog</fullName>
        <shortName evidence="10">AK6</shortName>
        <ecNumber evidence="10">2.7.4.3</ecNumber>
    </recommendedName>
    <alternativeName>
        <fullName evidence="10">Dual activity adenylate kinase/ATPase</fullName>
        <shortName evidence="10">AK/ATPase</shortName>
    </alternativeName>
</protein>
<dbReference type="GO" id="GO:0005634">
    <property type="term" value="C:nucleus"/>
    <property type="evidence" value="ECO:0007669"/>
    <property type="project" value="UniProtKB-SubCell"/>
</dbReference>
<organism evidence="11 12">
    <name type="scientific">Mucor plumbeus</name>
    <dbReference type="NCBI Taxonomy" id="97098"/>
    <lineage>
        <taxon>Eukaryota</taxon>
        <taxon>Fungi</taxon>
        <taxon>Fungi incertae sedis</taxon>
        <taxon>Mucoromycota</taxon>
        <taxon>Mucoromycotina</taxon>
        <taxon>Mucoromycetes</taxon>
        <taxon>Mucorales</taxon>
        <taxon>Mucorineae</taxon>
        <taxon>Mucoraceae</taxon>
        <taxon>Mucor</taxon>
    </lineage>
</organism>
<comment type="subunit">
    <text evidence="10">Interacts with small ribosomal subunit protein uS11. Not a structural component of 43S pre-ribosomes, but transiently interacts with them by binding to uS11.</text>
</comment>
<comment type="catalytic activity">
    <reaction evidence="10">
        <text>ATP + H2O = ADP + phosphate + H(+)</text>
        <dbReference type="Rhea" id="RHEA:13065"/>
        <dbReference type="ChEBI" id="CHEBI:15377"/>
        <dbReference type="ChEBI" id="CHEBI:15378"/>
        <dbReference type="ChEBI" id="CHEBI:30616"/>
        <dbReference type="ChEBI" id="CHEBI:43474"/>
        <dbReference type="ChEBI" id="CHEBI:456216"/>
    </reaction>
</comment>
<proteinExistence type="inferred from homology"/>
<gene>
    <name evidence="11" type="ORF">INT46_004730</name>
</gene>
<comment type="caution">
    <text evidence="11">The sequence shown here is derived from an EMBL/GenBank/DDBJ whole genome shotgun (WGS) entry which is preliminary data.</text>
</comment>
<comment type="similarity">
    <text evidence="10">Belongs to the adenylate kinase family. AK6 subfamily.</text>
</comment>
<dbReference type="FunFam" id="3.40.50.300:FF:000372">
    <property type="entry name" value="Adenylate kinase isoenzyme 6 homolog"/>
    <property type="match status" value="1"/>
</dbReference>
<keyword evidence="4 10" id="KW-0698">rRNA processing</keyword>
<comment type="subcellular location">
    <subcellularLocation>
        <location evidence="10">Cytoplasm</location>
    </subcellularLocation>
    <subcellularLocation>
        <location evidence="10">Nucleus</location>
    </subcellularLocation>
</comment>
<keyword evidence="7 10" id="KW-0418">Kinase</keyword>
<feature type="binding site" evidence="10">
    <location>
        <position position="38"/>
    </location>
    <ligand>
        <name>ATP</name>
        <dbReference type="ChEBI" id="CHEBI:30616"/>
    </ligand>
</feature>
<evidence type="ECO:0000256" key="3">
    <source>
        <dbReference type="ARBA" id="ARBA00022517"/>
    </source>
</evidence>
<sequence length="192" mass="22053">MKIFSDNLSFSLFNYTLNMDRTLPNILVTGTPGTGKTTTSEMIAEATGLQHVNVGDIVKSKQLHEGYLEEFDTHVLDEDKLLDELEELLKDGGKVVDFHTCEIFPERWFDLVLVLRADTSSLYDRMVKRGYNKRKIDENMECEIMQVVLETAHESYAPEIVVELTSNTVDDMESNVDRVKQWLDAWKINNSK</sequence>
<dbReference type="SUPFAM" id="SSF52540">
    <property type="entry name" value="P-loop containing nucleoside triphosphate hydrolases"/>
    <property type="match status" value="1"/>
</dbReference>
<evidence type="ECO:0000256" key="1">
    <source>
        <dbReference type="ARBA" id="ARBA00000582"/>
    </source>
</evidence>
<evidence type="ECO:0000256" key="5">
    <source>
        <dbReference type="ARBA" id="ARBA00022679"/>
    </source>
</evidence>
<name>A0A8H7RI59_9FUNG</name>
<feature type="region of interest" description="LID" evidence="10">
    <location>
        <begin position="128"/>
        <end position="138"/>
    </location>
</feature>
<dbReference type="Pfam" id="PF13238">
    <property type="entry name" value="AAA_18"/>
    <property type="match status" value="1"/>
</dbReference>
<dbReference type="EC" id="2.7.4.3" evidence="10"/>
<dbReference type="GO" id="GO:0042274">
    <property type="term" value="P:ribosomal small subunit biogenesis"/>
    <property type="evidence" value="ECO:0007669"/>
    <property type="project" value="UniProtKB-UniRule"/>
</dbReference>
<dbReference type="GO" id="GO:0016887">
    <property type="term" value="F:ATP hydrolysis activity"/>
    <property type="evidence" value="ECO:0007669"/>
    <property type="project" value="UniProtKB-UniRule"/>
</dbReference>
<dbReference type="InterPro" id="IPR027417">
    <property type="entry name" value="P-loop_NTPase"/>
</dbReference>
<dbReference type="AlphaFoldDB" id="A0A8H7RI59"/>
<evidence type="ECO:0000256" key="10">
    <source>
        <dbReference type="HAMAP-Rule" id="MF_03173"/>
    </source>
</evidence>
<keyword evidence="12" id="KW-1185">Reference proteome</keyword>
<feature type="binding site" evidence="10">
    <location>
        <position position="35"/>
    </location>
    <ligand>
        <name>ATP</name>
        <dbReference type="ChEBI" id="CHEBI:30616"/>
    </ligand>
</feature>
<dbReference type="OrthoDB" id="10251185at2759"/>
<evidence type="ECO:0000256" key="6">
    <source>
        <dbReference type="ARBA" id="ARBA00022741"/>
    </source>
</evidence>
<evidence type="ECO:0000256" key="7">
    <source>
        <dbReference type="ARBA" id="ARBA00022777"/>
    </source>
</evidence>
<evidence type="ECO:0000313" key="11">
    <source>
        <dbReference type="EMBL" id="KAG2211442.1"/>
    </source>
</evidence>
<keyword evidence="3 10" id="KW-0690">Ribosome biogenesis</keyword>
<dbReference type="EMBL" id="JAEPRC010000066">
    <property type="protein sequence ID" value="KAG2211442.1"/>
    <property type="molecule type" value="Genomic_DNA"/>
</dbReference>